<sequence>MFHSDTNEECNLRSSGSDTDISTNEYYIESDDDSDFLSCRDWKPLCLDNVPPAHLRFPFQLTQVGALVDTSNFTQETEYFDLFFDSNLLLTFTIETNRSAQQCILSQTIKLKSRVKWWVPTNESEIKIFHALYILQGIVKKPAVEIFWLRKECVKTAFFRNIMTYHRFQITKKYLHFVNNEDIDLL</sequence>
<comment type="caution">
    <text evidence="2">The sequence shown here is derived from an EMBL/GenBank/DDBJ whole genome shotgun (WGS) entry which is preliminary data.</text>
</comment>
<evidence type="ECO:0000259" key="1">
    <source>
        <dbReference type="Pfam" id="PF13843"/>
    </source>
</evidence>
<proteinExistence type="predicted"/>
<keyword evidence="3" id="KW-1185">Reference proteome</keyword>
<evidence type="ECO:0000313" key="3">
    <source>
        <dbReference type="Proteomes" id="UP000887013"/>
    </source>
</evidence>
<dbReference type="AlphaFoldDB" id="A0A8X6MQ24"/>
<accession>A0A8X6MQ24</accession>
<feature type="domain" description="PiggyBac transposable element-derived protein" evidence="1">
    <location>
        <begin position="77"/>
        <end position="182"/>
    </location>
</feature>
<protein>
    <submittedName>
        <fullName evidence="2">PiggyBac transposable element-derived protein 4</fullName>
    </submittedName>
</protein>
<reference evidence="2" key="1">
    <citation type="submission" date="2020-08" db="EMBL/GenBank/DDBJ databases">
        <title>Multicomponent nature underlies the extraordinary mechanical properties of spider dragline silk.</title>
        <authorList>
            <person name="Kono N."/>
            <person name="Nakamura H."/>
            <person name="Mori M."/>
            <person name="Yoshida Y."/>
            <person name="Ohtoshi R."/>
            <person name="Malay A.D."/>
            <person name="Moran D.A.P."/>
            <person name="Tomita M."/>
            <person name="Numata K."/>
            <person name="Arakawa K."/>
        </authorList>
    </citation>
    <scope>NUCLEOTIDE SEQUENCE</scope>
</reference>
<dbReference type="OrthoDB" id="75807at2759"/>
<evidence type="ECO:0000313" key="2">
    <source>
        <dbReference type="EMBL" id="GFS71820.1"/>
    </source>
</evidence>
<gene>
    <name evidence="2" type="primary">PGBD4</name>
    <name evidence="2" type="ORF">NPIL_267851</name>
</gene>
<dbReference type="PANTHER" id="PTHR46599">
    <property type="entry name" value="PIGGYBAC TRANSPOSABLE ELEMENT-DERIVED PROTEIN 4"/>
    <property type="match status" value="1"/>
</dbReference>
<dbReference type="EMBL" id="BMAW01049666">
    <property type="protein sequence ID" value="GFS71820.1"/>
    <property type="molecule type" value="Genomic_DNA"/>
</dbReference>
<organism evidence="2 3">
    <name type="scientific">Nephila pilipes</name>
    <name type="common">Giant wood spider</name>
    <name type="synonym">Nephila maculata</name>
    <dbReference type="NCBI Taxonomy" id="299642"/>
    <lineage>
        <taxon>Eukaryota</taxon>
        <taxon>Metazoa</taxon>
        <taxon>Ecdysozoa</taxon>
        <taxon>Arthropoda</taxon>
        <taxon>Chelicerata</taxon>
        <taxon>Arachnida</taxon>
        <taxon>Araneae</taxon>
        <taxon>Araneomorphae</taxon>
        <taxon>Entelegynae</taxon>
        <taxon>Araneoidea</taxon>
        <taxon>Nephilidae</taxon>
        <taxon>Nephila</taxon>
    </lineage>
</organism>
<name>A0A8X6MQ24_NEPPI</name>
<dbReference type="PANTHER" id="PTHR46599:SF3">
    <property type="entry name" value="PIGGYBAC TRANSPOSABLE ELEMENT-DERIVED PROTEIN 4"/>
    <property type="match status" value="1"/>
</dbReference>
<dbReference type="InterPro" id="IPR029526">
    <property type="entry name" value="PGBD"/>
</dbReference>
<dbReference type="Proteomes" id="UP000887013">
    <property type="component" value="Unassembled WGS sequence"/>
</dbReference>
<dbReference type="Pfam" id="PF13843">
    <property type="entry name" value="DDE_Tnp_1_7"/>
    <property type="match status" value="1"/>
</dbReference>